<dbReference type="InParanoid" id="A9JX80"/>
<organism evidence="1 2">
    <name type="scientific">Phaeosphaeria nodorum (strain SN15 / ATCC MYA-4574 / FGSC 10173)</name>
    <name type="common">Glume blotch fungus</name>
    <name type="synonym">Parastagonospora nodorum</name>
    <dbReference type="NCBI Taxonomy" id="321614"/>
    <lineage>
        <taxon>Eukaryota</taxon>
        <taxon>Fungi</taxon>
        <taxon>Dikarya</taxon>
        <taxon>Ascomycota</taxon>
        <taxon>Pezizomycotina</taxon>
        <taxon>Dothideomycetes</taxon>
        <taxon>Pleosporomycetidae</taxon>
        <taxon>Pleosporales</taxon>
        <taxon>Pleosporineae</taxon>
        <taxon>Phaeosphaeriaceae</taxon>
        <taxon>Parastagonospora</taxon>
    </lineage>
</organism>
<name>A9JX80_PHANO</name>
<dbReference type="HOGENOM" id="CLU_3392487_0_0_1"/>
<reference evidence="2" key="1">
    <citation type="journal article" date="2007" name="Plant Cell">
        <title>Dothideomycete-plant interactions illuminated by genome sequencing and EST analysis of the wheat pathogen Stagonospora nodorum.</title>
        <authorList>
            <person name="Hane J.K."/>
            <person name="Lowe R.G."/>
            <person name="Solomon P.S."/>
            <person name="Tan K.C."/>
            <person name="Schoch C.L."/>
            <person name="Spatafora J.W."/>
            <person name="Crous P.W."/>
            <person name="Kodira C."/>
            <person name="Birren B.W."/>
            <person name="Galagan J.E."/>
            <person name="Torriani S.F."/>
            <person name="McDonald B.A."/>
            <person name="Oliver R.P."/>
        </authorList>
    </citation>
    <scope>NUCLEOTIDE SEQUENCE [LARGE SCALE GENOMIC DNA]</scope>
    <source>
        <strain evidence="2">SN15 / ATCC MYA-4574 / FGSC 10173</strain>
    </source>
</reference>
<dbReference type="Proteomes" id="UP000001055">
    <property type="component" value="Unassembled WGS sequence"/>
</dbReference>
<accession>A9JX80</accession>
<dbReference type="RefSeq" id="XP_001797712.1">
    <property type="nucleotide sequence ID" value="XM_001797660.1"/>
</dbReference>
<protein>
    <submittedName>
        <fullName evidence="1">Uncharacterized protein</fullName>
    </submittedName>
</protein>
<dbReference type="EMBL" id="CH445335">
    <property type="protein sequence ID" value="EDP89771.1"/>
    <property type="molecule type" value="Genomic_DNA"/>
</dbReference>
<proteinExistence type="predicted"/>
<sequence length="32" mass="3618">MHETGGQLSQQSTQAWHGTVVIKHKTLIYPIK</sequence>
<evidence type="ECO:0000313" key="2">
    <source>
        <dbReference type="Proteomes" id="UP000001055"/>
    </source>
</evidence>
<dbReference type="KEGG" id="pno:SNOG_20082"/>
<dbReference type="GeneID" id="5974605"/>
<gene>
    <name evidence="1" type="ORF">SNOG_20082</name>
</gene>
<evidence type="ECO:0000313" key="1">
    <source>
        <dbReference type="EMBL" id="EDP89771.1"/>
    </source>
</evidence>
<dbReference type="AlphaFoldDB" id="A9JX80"/>